<dbReference type="InterPro" id="IPR017972">
    <property type="entry name" value="Cyt_P450_CS"/>
</dbReference>
<feature type="non-terminal residue" evidence="9">
    <location>
        <position position="331"/>
    </location>
</feature>
<dbReference type="InterPro" id="IPR002401">
    <property type="entry name" value="Cyt_P450_E_grp-I"/>
</dbReference>
<evidence type="ECO:0000256" key="8">
    <source>
        <dbReference type="RuleBase" id="RU000461"/>
    </source>
</evidence>
<evidence type="ECO:0000256" key="4">
    <source>
        <dbReference type="ARBA" id="ARBA00022723"/>
    </source>
</evidence>
<dbReference type="Pfam" id="PF00067">
    <property type="entry name" value="p450"/>
    <property type="match status" value="1"/>
</dbReference>
<dbReference type="PROSITE" id="PS00086">
    <property type="entry name" value="CYTOCHROME_P450"/>
    <property type="match status" value="1"/>
</dbReference>
<evidence type="ECO:0000313" key="10">
    <source>
        <dbReference type="Proteomes" id="UP000774617"/>
    </source>
</evidence>
<evidence type="ECO:0000256" key="3">
    <source>
        <dbReference type="ARBA" id="ARBA00022617"/>
    </source>
</evidence>
<evidence type="ECO:0000256" key="5">
    <source>
        <dbReference type="ARBA" id="ARBA00023002"/>
    </source>
</evidence>
<keyword evidence="10" id="KW-1185">Reference proteome</keyword>
<evidence type="ECO:0000256" key="2">
    <source>
        <dbReference type="ARBA" id="ARBA00010617"/>
    </source>
</evidence>
<dbReference type="InterPro" id="IPR036396">
    <property type="entry name" value="Cyt_P450_sf"/>
</dbReference>
<dbReference type="InterPro" id="IPR001128">
    <property type="entry name" value="Cyt_P450"/>
</dbReference>
<evidence type="ECO:0000256" key="1">
    <source>
        <dbReference type="ARBA" id="ARBA00001971"/>
    </source>
</evidence>
<keyword evidence="4 8" id="KW-0479">Metal-binding</keyword>
<evidence type="ECO:0000313" key="9">
    <source>
        <dbReference type="EMBL" id="KAH7051100.1"/>
    </source>
</evidence>
<accession>A0ABQ8GBM7</accession>
<keyword evidence="5 8" id="KW-0560">Oxidoreductase</keyword>
<dbReference type="Proteomes" id="UP000774617">
    <property type="component" value="Unassembled WGS sequence"/>
</dbReference>
<comment type="cofactor">
    <cofactor evidence="1">
        <name>heme</name>
        <dbReference type="ChEBI" id="CHEBI:30413"/>
    </cofactor>
</comment>
<dbReference type="SUPFAM" id="SSF48264">
    <property type="entry name" value="Cytochrome P450"/>
    <property type="match status" value="1"/>
</dbReference>
<dbReference type="PRINTS" id="PR00463">
    <property type="entry name" value="EP450I"/>
</dbReference>
<dbReference type="Gene3D" id="1.10.630.10">
    <property type="entry name" value="Cytochrome P450"/>
    <property type="match status" value="1"/>
</dbReference>
<dbReference type="PANTHER" id="PTHR24305:SF237">
    <property type="entry name" value="CYTOCHROME P450 MONOOXYGENASE ATNE-RELATED"/>
    <property type="match status" value="1"/>
</dbReference>
<protein>
    <submittedName>
        <fullName evidence="9">Cytochrome P450</fullName>
    </submittedName>
</protein>
<comment type="caution">
    <text evidence="9">The sequence shown here is derived from an EMBL/GenBank/DDBJ whole genome shotgun (WGS) entry which is preliminary data.</text>
</comment>
<reference evidence="9 10" key="1">
    <citation type="journal article" date="2021" name="Nat. Commun.">
        <title>Genetic determinants of endophytism in the Arabidopsis root mycobiome.</title>
        <authorList>
            <person name="Mesny F."/>
            <person name="Miyauchi S."/>
            <person name="Thiergart T."/>
            <person name="Pickel B."/>
            <person name="Atanasova L."/>
            <person name="Karlsson M."/>
            <person name="Huettel B."/>
            <person name="Barry K.W."/>
            <person name="Haridas S."/>
            <person name="Chen C."/>
            <person name="Bauer D."/>
            <person name="Andreopoulos W."/>
            <person name="Pangilinan J."/>
            <person name="LaButti K."/>
            <person name="Riley R."/>
            <person name="Lipzen A."/>
            <person name="Clum A."/>
            <person name="Drula E."/>
            <person name="Henrissat B."/>
            <person name="Kohler A."/>
            <person name="Grigoriev I.V."/>
            <person name="Martin F.M."/>
            <person name="Hacquard S."/>
        </authorList>
    </citation>
    <scope>NUCLEOTIDE SEQUENCE [LARGE SCALE GENOMIC DNA]</scope>
    <source>
        <strain evidence="9 10">MPI-SDFR-AT-0080</strain>
    </source>
</reference>
<dbReference type="EMBL" id="JAGTJR010000012">
    <property type="protein sequence ID" value="KAH7051100.1"/>
    <property type="molecule type" value="Genomic_DNA"/>
</dbReference>
<evidence type="ECO:0000256" key="7">
    <source>
        <dbReference type="ARBA" id="ARBA00023033"/>
    </source>
</evidence>
<name>A0ABQ8GBM7_9PEZI</name>
<dbReference type="PANTHER" id="PTHR24305">
    <property type="entry name" value="CYTOCHROME P450"/>
    <property type="match status" value="1"/>
</dbReference>
<keyword evidence="7 8" id="KW-0503">Monooxygenase</keyword>
<proteinExistence type="inferred from homology"/>
<organism evidence="9 10">
    <name type="scientific">Macrophomina phaseolina</name>
    <dbReference type="NCBI Taxonomy" id="35725"/>
    <lineage>
        <taxon>Eukaryota</taxon>
        <taxon>Fungi</taxon>
        <taxon>Dikarya</taxon>
        <taxon>Ascomycota</taxon>
        <taxon>Pezizomycotina</taxon>
        <taxon>Dothideomycetes</taxon>
        <taxon>Dothideomycetes incertae sedis</taxon>
        <taxon>Botryosphaeriales</taxon>
        <taxon>Botryosphaeriaceae</taxon>
        <taxon>Macrophomina</taxon>
    </lineage>
</organism>
<evidence type="ECO:0000256" key="6">
    <source>
        <dbReference type="ARBA" id="ARBA00023004"/>
    </source>
</evidence>
<keyword evidence="6 8" id="KW-0408">Iron</keyword>
<feature type="non-terminal residue" evidence="9">
    <location>
        <position position="1"/>
    </location>
</feature>
<dbReference type="InterPro" id="IPR050121">
    <property type="entry name" value="Cytochrome_P450_monoxygenase"/>
</dbReference>
<sequence>TFSKSFHMMKYEENRHIIKIVHETLWADNVTGSAINLLHKWKLKSLFFPRQIRSTSHFDSFVYKAADDRLGSKGNETTKDFMYWFTDAVSQENGESFTMEELVEEGILLITAGSDTSSTAMAATIFYLLRTPHALERLQNEIRSVFRTVSSISFGPLLQSCTYLRACIDEGLRLAPPAGSVLHRQVEAGGVMVGSAFFPGNTDIGVPVFALHHDRTYFPDPFKFQPERWIVGETLIDGSKVTEAALRHSESAFMPFSAGTRGCIGKPLALLQMSIVFATLMLKYDLRLCKERWVNGLRSGIGPDPSEEFELVDTFISWKSGPLVEVRAREV</sequence>
<gene>
    <name evidence="9" type="ORF">B0J12DRAFT_531903</name>
</gene>
<comment type="similarity">
    <text evidence="2 8">Belongs to the cytochrome P450 family.</text>
</comment>
<keyword evidence="3 8" id="KW-0349">Heme</keyword>
<dbReference type="PRINTS" id="PR00385">
    <property type="entry name" value="P450"/>
</dbReference>